<protein>
    <submittedName>
        <fullName evidence="4">Lactonase family protein</fullName>
    </submittedName>
</protein>
<keyword evidence="5" id="KW-1185">Reference proteome</keyword>
<dbReference type="EMBL" id="JAJAPX010000002">
    <property type="protein sequence ID" value="MCB4807854.1"/>
    <property type="molecule type" value="Genomic_DNA"/>
</dbReference>
<keyword evidence="3" id="KW-0732">Signal</keyword>
<keyword evidence="2" id="KW-0119">Carbohydrate metabolism</keyword>
<evidence type="ECO:0000256" key="3">
    <source>
        <dbReference type="SAM" id="SignalP"/>
    </source>
</evidence>
<feature type="chain" id="PRO_5040811562" evidence="3">
    <location>
        <begin position="21"/>
        <end position="379"/>
    </location>
</feature>
<dbReference type="InterPro" id="IPR011048">
    <property type="entry name" value="Haem_d1_sf"/>
</dbReference>
<organism evidence="4 5">
    <name type="scientific">Neotamlana sargassicola</name>
    <dbReference type="NCBI Taxonomy" id="2883125"/>
    <lineage>
        <taxon>Bacteria</taxon>
        <taxon>Pseudomonadati</taxon>
        <taxon>Bacteroidota</taxon>
        <taxon>Flavobacteriia</taxon>
        <taxon>Flavobacteriales</taxon>
        <taxon>Flavobacteriaceae</taxon>
        <taxon>Neotamlana</taxon>
    </lineage>
</organism>
<feature type="signal peptide" evidence="3">
    <location>
        <begin position="1"/>
        <end position="20"/>
    </location>
</feature>
<comment type="similarity">
    <text evidence="1">Belongs to the cycloisomerase 2 family.</text>
</comment>
<dbReference type="PANTHER" id="PTHR30344:SF1">
    <property type="entry name" value="6-PHOSPHOGLUCONOLACTONASE"/>
    <property type="match status" value="1"/>
</dbReference>
<dbReference type="AlphaFoldDB" id="A0A9X1I6T9"/>
<evidence type="ECO:0000313" key="4">
    <source>
        <dbReference type="EMBL" id="MCB4807854.1"/>
    </source>
</evidence>
<proteinExistence type="inferred from homology"/>
<dbReference type="GO" id="GO:0005829">
    <property type="term" value="C:cytosol"/>
    <property type="evidence" value="ECO:0007669"/>
    <property type="project" value="TreeGrafter"/>
</dbReference>
<dbReference type="RefSeq" id="WP_226695279.1">
    <property type="nucleotide sequence ID" value="NZ_JAJAPX010000002.1"/>
</dbReference>
<dbReference type="InterPro" id="IPR050282">
    <property type="entry name" value="Cycloisomerase_2"/>
</dbReference>
<dbReference type="InterPro" id="IPR019405">
    <property type="entry name" value="Lactonase_7-beta_prop"/>
</dbReference>
<evidence type="ECO:0000256" key="1">
    <source>
        <dbReference type="ARBA" id="ARBA00005564"/>
    </source>
</evidence>
<dbReference type="GO" id="GO:0017057">
    <property type="term" value="F:6-phosphogluconolactonase activity"/>
    <property type="evidence" value="ECO:0007669"/>
    <property type="project" value="TreeGrafter"/>
</dbReference>
<gene>
    <name evidence="4" type="ORF">LG651_06290</name>
</gene>
<name>A0A9X1I6T9_9FLAO</name>
<dbReference type="Proteomes" id="UP001139286">
    <property type="component" value="Unassembled WGS sequence"/>
</dbReference>
<evidence type="ECO:0000313" key="5">
    <source>
        <dbReference type="Proteomes" id="UP001139286"/>
    </source>
</evidence>
<dbReference type="GO" id="GO:0006006">
    <property type="term" value="P:glucose metabolic process"/>
    <property type="evidence" value="ECO:0007669"/>
    <property type="project" value="UniProtKB-KW"/>
</dbReference>
<dbReference type="SUPFAM" id="SSF51004">
    <property type="entry name" value="C-terminal (heme d1) domain of cytochrome cd1-nitrite reductase"/>
    <property type="match status" value="1"/>
</dbReference>
<dbReference type="Gene3D" id="2.130.10.10">
    <property type="entry name" value="YVTN repeat-like/Quinoprotein amine dehydrogenase"/>
    <property type="match status" value="1"/>
</dbReference>
<accession>A0A9X1I6T9</accession>
<keyword evidence="2" id="KW-0313">Glucose metabolism</keyword>
<dbReference type="PANTHER" id="PTHR30344">
    <property type="entry name" value="6-PHOSPHOGLUCONOLACTONASE-RELATED"/>
    <property type="match status" value="1"/>
</dbReference>
<dbReference type="InterPro" id="IPR015943">
    <property type="entry name" value="WD40/YVTN_repeat-like_dom_sf"/>
</dbReference>
<comment type="caution">
    <text evidence="4">The sequence shown here is derived from an EMBL/GenBank/DDBJ whole genome shotgun (WGS) entry which is preliminary data.</text>
</comment>
<evidence type="ECO:0000256" key="2">
    <source>
        <dbReference type="ARBA" id="ARBA00022526"/>
    </source>
</evidence>
<sequence length="379" mass="42196">MLKIPSLLLVILTIMLHVNCSNKKKTATHVKTTSVENNSIPLTIGTYTKESSEGIYQADFNTETGEISNLKLLVKVQEPSFLELTKDREKLYAVSEIDEGKLSVFKKDKDGSYELNQDISTEGSTTCHVTLNKDESLVSVANYRKGSVTVYKNSSDKLEILTSFKHEGSSVHFRQKVSHPHSTYFSKDEKYIYVPDLGTDEILSYPIVKGVPQKGKVAIKMNPGDGPRHMALHPTKNMWFVVGEISSVVWTLLPKPDGTFEVIDQQKLLPNGLKGRSTAADIHISPNGKYLYTSNRGHKDGYHCISVFKILDSGKLELKGHVSTGINQPRNFTLSPDGQFLLVANQYGDNIIVFKVKSDGMLELTEHTANISMPVCLKF</sequence>
<reference evidence="4" key="1">
    <citation type="submission" date="2021-10" db="EMBL/GenBank/DDBJ databases">
        <title>Tamlana sargassums sp. nov., and Tamlana laminarinivorans sp. nov., two new bacteria isolated from the brown alga.</title>
        <authorList>
            <person name="Li J."/>
        </authorList>
    </citation>
    <scope>NUCLEOTIDE SEQUENCE</scope>
    <source>
        <strain evidence="4">62-3</strain>
    </source>
</reference>
<dbReference type="Pfam" id="PF10282">
    <property type="entry name" value="Lactonase"/>
    <property type="match status" value="1"/>
</dbReference>